<evidence type="ECO:0000313" key="2">
    <source>
        <dbReference type="EMBL" id="KAL2047213.1"/>
    </source>
</evidence>
<keyword evidence="3" id="KW-1185">Reference proteome</keyword>
<sequence length="255" mass="28842">MSPLIATVPSSFGTAELVNLGWEIRSWREEDLMDFVFLYISPLLTYVINRQKEQKANRSKGHYGNAKILNRELLLERFASKEWFRLRILRPTMFEESRAASKRYQAAIALWKASLLGASPQEPSLPPPQESSPQEPLPQEPSPQEPSPQEPSPQELSLQEPSPQEPSPQNLSQPPSKKPQLSPKTTQDRVEQAVLRTPRLIIRLPVRVTTRELKQGRWAIGVGKGALQEQKVGADPDTIRPLGRGQRVRKPRRAA</sequence>
<organism evidence="2 3">
    <name type="scientific">Stereocaulon virgatum</name>
    <dbReference type="NCBI Taxonomy" id="373712"/>
    <lineage>
        <taxon>Eukaryota</taxon>
        <taxon>Fungi</taxon>
        <taxon>Dikarya</taxon>
        <taxon>Ascomycota</taxon>
        <taxon>Pezizomycotina</taxon>
        <taxon>Lecanoromycetes</taxon>
        <taxon>OSLEUM clade</taxon>
        <taxon>Lecanoromycetidae</taxon>
        <taxon>Lecanorales</taxon>
        <taxon>Lecanorineae</taxon>
        <taxon>Stereocaulaceae</taxon>
        <taxon>Stereocaulon</taxon>
    </lineage>
</organism>
<evidence type="ECO:0000256" key="1">
    <source>
        <dbReference type="SAM" id="MobiDB-lite"/>
    </source>
</evidence>
<dbReference type="EMBL" id="JBEFKJ010000003">
    <property type="protein sequence ID" value="KAL2047213.1"/>
    <property type="molecule type" value="Genomic_DNA"/>
</dbReference>
<gene>
    <name evidence="2" type="ORF">N7G274_001232</name>
</gene>
<proteinExistence type="predicted"/>
<evidence type="ECO:0000313" key="3">
    <source>
        <dbReference type="Proteomes" id="UP001590950"/>
    </source>
</evidence>
<comment type="caution">
    <text evidence="2">The sequence shown here is derived from an EMBL/GenBank/DDBJ whole genome shotgun (WGS) entry which is preliminary data.</text>
</comment>
<name>A0ABR4AUR5_9LECA</name>
<feature type="compositionally biased region" description="Basic residues" evidence="1">
    <location>
        <begin position="246"/>
        <end position="255"/>
    </location>
</feature>
<feature type="compositionally biased region" description="Pro residues" evidence="1">
    <location>
        <begin position="123"/>
        <end position="151"/>
    </location>
</feature>
<feature type="region of interest" description="Disordered" evidence="1">
    <location>
        <begin position="228"/>
        <end position="255"/>
    </location>
</feature>
<feature type="compositionally biased region" description="Low complexity" evidence="1">
    <location>
        <begin position="152"/>
        <end position="184"/>
    </location>
</feature>
<accession>A0ABR4AUR5</accession>
<feature type="region of interest" description="Disordered" evidence="1">
    <location>
        <begin position="119"/>
        <end position="192"/>
    </location>
</feature>
<reference evidence="2 3" key="1">
    <citation type="submission" date="2024-09" db="EMBL/GenBank/DDBJ databases">
        <title>Rethinking Asexuality: The Enigmatic Case of Functional Sexual Genes in Lepraria (Stereocaulaceae).</title>
        <authorList>
            <person name="Doellman M."/>
            <person name="Sun Y."/>
            <person name="Barcenas-Pena A."/>
            <person name="Lumbsch H.T."/>
            <person name="Grewe F."/>
        </authorList>
    </citation>
    <scope>NUCLEOTIDE SEQUENCE [LARGE SCALE GENOMIC DNA]</scope>
    <source>
        <strain evidence="2 3">Mercado 3170</strain>
    </source>
</reference>
<dbReference type="Proteomes" id="UP001590950">
    <property type="component" value="Unassembled WGS sequence"/>
</dbReference>
<protein>
    <submittedName>
        <fullName evidence="2">Uncharacterized protein</fullName>
    </submittedName>
</protein>